<reference evidence="1 2" key="1">
    <citation type="journal article" date="2012" name="BMC Genomics">
        <title>Comparative genomics of the white-rot fungi, Phanerochaete carnosa and P. chrysosporium, to elucidate the genetic basis of the distinct wood types they colonize.</title>
        <authorList>
            <person name="Suzuki H."/>
            <person name="MacDonald J."/>
            <person name="Syed K."/>
            <person name="Salamov A."/>
            <person name="Hori C."/>
            <person name="Aerts A."/>
            <person name="Henrissat B."/>
            <person name="Wiebenga A."/>
            <person name="vanKuyk P.A."/>
            <person name="Barry K."/>
            <person name="Lindquist E."/>
            <person name="LaButti K."/>
            <person name="Lapidus A."/>
            <person name="Lucas S."/>
            <person name="Coutinho P."/>
            <person name="Gong Y."/>
            <person name="Samejima M."/>
            <person name="Mahadevan R."/>
            <person name="Abou-Zaid M."/>
            <person name="de Vries R.P."/>
            <person name="Igarashi K."/>
            <person name="Yadav J.S."/>
            <person name="Grigoriev I.V."/>
            <person name="Master E.R."/>
        </authorList>
    </citation>
    <scope>NUCLEOTIDE SEQUENCE [LARGE SCALE GENOMIC DNA]</scope>
    <source>
        <strain evidence="1 2">HHB-10118-sp</strain>
    </source>
</reference>
<proteinExistence type="predicted"/>
<dbReference type="Proteomes" id="UP000008370">
    <property type="component" value="Unassembled WGS sequence"/>
</dbReference>
<dbReference type="AlphaFoldDB" id="K5UXR4"/>
<dbReference type="RefSeq" id="XP_007397551.1">
    <property type="nucleotide sequence ID" value="XM_007397489.1"/>
</dbReference>
<sequence length="119" mass="13030">MPALQELLIRGTSVLQATRTLGDALRDGEDEPLVPELNILRLEPFDDVPVSDGISLGDWVAQLQEPLAYRTKRGLTLSELRLTLPVTADRIQYESLISGWSSVVAGKVELQVASEARSC</sequence>
<dbReference type="GeneID" id="18917281"/>
<dbReference type="EMBL" id="JH930473">
    <property type="protein sequence ID" value="EKM54876.1"/>
    <property type="molecule type" value="Genomic_DNA"/>
</dbReference>
<dbReference type="InParanoid" id="K5UXR4"/>
<accession>K5UXR4</accession>
<evidence type="ECO:0000313" key="2">
    <source>
        <dbReference type="Proteomes" id="UP000008370"/>
    </source>
</evidence>
<name>K5UXR4_PHACS</name>
<organism evidence="1 2">
    <name type="scientific">Phanerochaete carnosa (strain HHB-10118-sp)</name>
    <name type="common">White-rot fungus</name>
    <name type="synonym">Peniophora carnosa</name>
    <dbReference type="NCBI Taxonomy" id="650164"/>
    <lineage>
        <taxon>Eukaryota</taxon>
        <taxon>Fungi</taxon>
        <taxon>Dikarya</taxon>
        <taxon>Basidiomycota</taxon>
        <taxon>Agaricomycotina</taxon>
        <taxon>Agaricomycetes</taxon>
        <taxon>Polyporales</taxon>
        <taxon>Phanerochaetaceae</taxon>
        <taxon>Phanerochaete</taxon>
    </lineage>
</organism>
<gene>
    <name evidence="1" type="ORF">PHACADRAFT_259040</name>
</gene>
<keyword evidence="2" id="KW-1185">Reference proteome</keyword>
<dbReference type="KEGG" id="pco:PHACADRAFT_259040"/>
<evidence type="ECO:0000313" key="1">
    <source>
        <dbReference type="EMBL" id="EKM54876.1"/>
    </source>
</evidence>
<dbReference type="HOGENOM" id="CLU_2062313_0_0_1"/>
<protein>
    <submittedName>
        <fullName evidence="1">Uncharacterized protein</fullName>
    </submittedName>
</protein>